<dbReference type="AlphaFoldDB" id="A0A1B9FV19"/>
<organism evidence="3">
    <name type="scientific">Kwoniella bestiolae CBS 10118</name>
    <dbReference type="NCBI Taxonomy" id="1296100"/>
    <lineage>
        <taxon>Eukaryota</taxon>
        <taxon>Fungi</taxon>
        <taxon>Dikarya</taxon>
        <taxon>Basidiomycota</taxon>
        <taxon>Agaricomycotina</taxon>
        <taxon>Tremellomycetes</taxon>
        <taxon>Tremellales</taxon>
        <taxon>Cryptococcaceae</taxon>
        <taxon>Kwoniella</taxon>
    </lineage>
</organism>
<gene>
    <name evidence="3" type="ORF">I302_08270</name>
    <name evidence="4" type="ORF">I302_109124</name>
</gene>
<feature type="region of interest" description="Disordered" evidence="1">
    <location>
        <begin position="1"/>
        <end position="194"/>
    </location>
</feature>
<dbReference type="InterPro" id="IPR024436">
    <property type="entry name" value="DUF3824"/>
</dbReference>
<evidence type="ECO:0000313" key="5">
    <source>
        <dbReference type="Proteomes" id="UP000092730"/>
    </source>
</evidence>
<feature type="domain" description="DUF3824" evidence="2">
    <location>
        <begin position="4"/>
        <end position="56"/>
    </location>
</feature>
<dbReference type="Pfam" id="PF12868">
    <property type="entry name" value="DUF3824"/>
    <property type="match status" value="1"/>
</dbReference>
<dbReference type="Proteomes" id="UP000092730">
    <property type="component" value="Chromosome 8"/>
</dbReference>
<feature type="compositionally biased region" description="Polar residues" evidence="1">
    <location>
        <begin position="42"/>
        <end position="57"/>
    </location>
</feature>
<name>A0A1B9FV19_9TREE</name>
<dbReference type="GeneID" id="30212669"/>
<evidence type="ECO:0000259" key="2">
    <source>
        <dbReference type="Pfam" id="PF12868"/>
    </source>
</evidence>
<dbReference type="RefSeq" id="XP_019043689.1">
    <property type="nucleotide sequence ID" value="XM_019194853.1"/>
</dbReference>
<reference evidence="4" key="4">
    <citation type="submission" date="2024-02" db="EMBL/GenBank/DDBJ databases">
        <title>Comparative genomics of Cryptococcus and Kwoniella reveals pathogenesis evolution and contrasting modes of karyotype evolution via chromosome fusion or intercentromeric recombination.</title>
        <authorList>
            <person name="Coelho M.A."/>
            <person name="David-Palma M."/>
            <person name="Shea T."/>
            <person name="Bowers K."/>
            <person name="McGinley-Smith S."/>
            <person name="Mohammad A.W."/>
            <person name="Gnirke A."/>
            <person name="Yurkov A.M."/>
            <person name="Nowrousian M."/>
            <person name="Sun S."/>
            <person name="Cuomo C.A."/>
            <person name="Heitman J."/>
        </authorList>
    </citation>
    <scope>NUCLEOTIDE SEQUENCE</scope>
    <source>
        <strain evidence="4">CBS 10118</strain>
    </source>
</reference>
<keyword evidence="5" id="KW-1185">Reference proteome</keyword>
<evidence type="ECO:0000313" key="4">
    <source>
        <dbReference type="EMBL" id="WVW87067.1"/>
    </source>
</evidence>
<reference evidence="3" key="3">
    <citation type="submission" date="2014-01" db="EMBL/GenBank/DDBJ databases">
        <title>Evolution of pathogenesis and genome organization in the Tremellales.</title>
        <authorList>
            <person name="Cuomo C."/>
            <person name="Litvintseva A."/>
            <person name="Heitman J."/>
            <person name="Chen Y."/>
            <person name="Sun S."/>
            <person name="Springer D."/>
            <person name="Dromer F."/>
            <person name="Young S."/>
            <person name="Zeng Q."/>
            <person name="Chapman S."/>
            <person name="Gujja S."/>
            <person name="Saif S."/>
            <person name="Birren B."/>
        </authorList>
    </citation>
    <scope>NUCLEOTIDE SEQUENCE</scope>
    <source>
        <strain evidence="3">CBS 10118</strain>
    </source>
</reference>
<proteinExistence type="predicted"/>
<protein>
    <recommendedName>
        <fullName evidence="2">DUF3824 domain-containing protein</fullName>
    </recommendedName>
</protein>
<dbReference type="KEGG" id="kbi:30212669"/>
<dbReference type="EMBL" id="CP144548">
    <property type="protein sequence ID" value="WVW87067.1"/>
    <property type="molecule type" value="Genomic_DNA"/>
</dbReference>
<sequence length="194" mass="20572">MLIAAGIRAGVKGYKAHEAKKEKERKEEEERLKSKKHPNAPPSYTTHPSNEPHSNTAYKGGFGTSHSPASTPDLKPFEGRRSIGSDSDSDSSVSSVNDDDRARFPSLSSDELKELKKQEKLARKEFKRANEAQAHGQGKSQGNGQAHDYGHSQGNHTGASGRGRGGGRGGRGGRGGGGDGAKVWGKVLKGVMLG</sequence>
<evidence type="ECO:0000313" key="3">
    <source>
        <dbReference type="EMBL" id="OCF22619.1"/>
    </source>
</evidence>
<feature type="compositionally biased region" description="Basic and acidic residues" evidence="1">
    <location>
        <begin position="110"/>
        <end position="130"/>
    </location>
</feature>
<reference evidence="4" key="2">
    <citation type="submission" date="2013-07" db="EMBL/GenBank/DDBJ databases">
        <authorList>
            <consortium name="The Broad Institute Genome Sequencing Platform"/>
            <person name="Cuomo C."/>
            <person name="Litvintseva A."/>
            <person name="Chen Y."/>
            <person name="Heitman J."/>
            <person name="Sun S."/>
            <person name="Springer D."/>
            <person name="Dromer F."/>
            <person name="Young S.K."/>
            <person name="Zeng Q."/>
            <person name="Gargeya S."/>
            <person name="Fitzgerald M."/>
            <person name="Abouelleil A."/>
            <person name="Alvarado L."/>
            <person name="Berlin A.M."/>
            <person name="Chapman S.B."/>
            <person name="Dewar J."/>
            <person name="Goldberg J."/>
            <person name="Griggs A."/>
            <person name="Gujja S."/>
            <person name="Hansen M."/>
            <person name="Howarth C."/>
            <person name="Imamovic A."/>
            <person name="Larimer J."/>
            <person name="McCowan C."/>
            <person name="Murphy C."/>
            <person name="Pearson M."/>
            <person name="Priest M."/>
            <person name="Roberts A."/>
            <person name="Saif S."/>
            <person name="Shea T."/>
            <person name="Sykes S."/>
            <person name="Wortman J."/>
            <person name="Nusbaum C."/>
            <person name="Birren B."/>
        </authorList>
    </citation>
    <scope>NUCLEOTIDE SEQUENCE</scope>
    <source>
        <strain evidence="4">CBS 10118</strain>
    </source>
</reference>
<evidence type="ECO:0000256" key="1">
    <source>
        <dbReference type="SAM" id="MobiDB-lite"/>
    </source>
</evidence>
<feature type="compositionally biased region" description="Gly residues" evidence="1">
    <location>
        <begin position="160"/>
        <end position="180"/>
    </location>
</feature>
<reference evidence="3" key="1">
    <citation type="submission" date="2013-07" db="EMBL/GenBank/DDBJ databases">
        <title>The Genome Sequence of Cryptococcus bestiolae CBS10118.</title>
        <authorList>
            <consortium name="The Broad Institute Genome Sequencing Platform"/>
            <person name="Cuomo C."/>
            <person name="Litvintseva A."/>
            <person name="Chen Y."/>
            <person name="Heitman J."/>
            <person name="Sun S."/>
            <person name="Springer D."/>
            <person name="Dromer F."/>
            <person name="Young S.K."/>
            <person name="Zeng Q."/>
            <person name="Gargeya S."/>
            <person name="Fitzgerald M."/>
            <person name="Abouelleil A."/>
            <person name="Alvarado L."/>
            <person name="Berlin A.M."/>
            <person name="Chapman S.B."/>
            <person name="Dewar J."/>
            <person name="Goldberg J."/>
            <person name="Griggs A."/>
            <person name="Gujja S."/>
            <person name="Hansen M."/>
            <person name="Howarth C."/>
            <person name="Imamovic A."/>
            <person name="Larimer J."/>
            <person name="McCowan C."/>
            <person name="Murphy C."/>
            <person name="Pearson M."/>
            <person name="Priest M."/>
            <person name="Roberts A."/>
            <person name="Saif S."/>
            <person name="Shea T."/>
            <person name="Sykes S."/>
            <person name="Wortman J."/>
            <person name="Nusbaum C."/>
            <person name="Birren B."/>
        </authorList>
    </citation>
    <scope>NUCLEOTIDE SEQUENCE [LARGE SCALE GENOMIC DNA]</scope>
    <source>
        <strain evidence="3">CBS 10118</strain>
    </source>
</reference>
<accession>A0A1B9FV19</accession>
<feature type="compositionally biased region" description="Basic and acidic residues" evidence="1">
    <location>
        <begin position="15"/>
        <end position="32"/>
    </location>
</feature>
<dbReference type="VEuPathDB" id="FungiDB:I302_08270"/>
<dbReference type="EMBL" id="KI894025">
    <property type="protein sequence ID" value="OCF22619.1"/>
    <property type="molecule type" value="Genomic_DNA"/>
</dbReference>